<accession>A0A9D1JQ07</accession>
<gene>
    <name evidence="1" type="ORF">IAB46_03785</name>
</gene>
<dbReference type="EMBL" id="DVIT01000014">
    <property type="protein sequence ID" value="HIS46678.1"/>
    <property type="molecule type" value="Genomic_DNA"/>
</dbReference>
<proteinExistence type="predicted"/>
<keyword evidence="1" id="KW-0413">Isomerase</keyword>
<reference evidence="1" key="2">
    <citation type="journal article" date="2021" name="PeerJ">
        <title>Extensive microbial diversity within the chicken gut microbiome revealed by metagenomics and culture.</title>
        <authorList>
            <person name="Gilroy R."/>
            <person name="Ravi A."/>
            <person name="Getino M."/>
            <person name="Pursley I."/>
            <person name="Horton D.L."/>
            <person name="Alikhan N.F."/>
            <person name="Baker D."/>
            <person name="Gharbi K."/>
            <person name="Hall N."/>
            <person name="Watson M."/>
            <person name="Adriaenssens E.M."/>
            <person name="Foster-Nyarko E."/>
            <person name="Jarju S."/>
            <person name="Secka A."/>
            <person name="Antonio M."/>
            <person name="Oren A."/>
            <person name="Chaudhuri R.R."/>
            <person name="La Ragione R."/>
            <person name="Hildebrand F."/>
            <person name="Pallen M.J."/>
        </authorList>
    </citation>
    <scope>NUCLEOTIDE SEQUENCE</scope>
    <source>
        <strain evidence="1">CHK178-757</strain>
    </source>
</reference>
<dbReference type="GO" id="GO:0016853">
    <property type="term" value="F:isomerase activity"/>
    <property type="evidence" value="ECO:0007669"/>
    <property type="project" value="UniProtKB-KW"/>
</dbReference>
<dbReference type="InterPro" id="IPR050312">
    <property type="entry name" value="IolE/XylAMocC-like"/>
</dbReference>
<protein>
    <submittedName>
        <fullName evidence="1">Sugar phosphate isomerase/epimerase</fullName>
    </submittedName>
</protein>
<organism evidence="1 2">
    <name type="scientific">Candidatus Scybalocola faecigallinarum</name>
    <dbReference type="NCBI Taxonomy" id="2840941"/>
    <lineage>
        <taxon>Bacteria</taxon>
        <taxon>Bacillati</taxon>
        <taxon>Bacillota</taxon>
        <taxon>Clostridia</taxon>
        <taxon>Lachnospirales</taxon>
        <taxon>Lachnospiraceae</taxon>
        <taxon>Lachnospiraceae incertae sedis</taxon>
        <taxon>Candidatus Scybalocola (ex Gilroy et al. 2021)</taxon>
    </lineage>
</organism>
<dbReference type="InterPro" id="IPR036237">
    <property type="entry name" value="Xyl_isomerase-like_sf"/>
</dbReference>
<dbReference type="PANTHER" id="PTHR12110">
    <property type="entry name" value="HYDROXYPYRUVATE ISOMERASE"/>
    <property type="match status" value="1"/>
</dbReference>
<dbReference type="PANTHER" id="PTHR12110:SF53">
    <property type="entry name" value="BLR5974 PROTEIN"/>
    <property type="match status" value="1"/>
</dbReference>
<comment type="caution">
    <text evidence="1">The sequence shown here is derived from an EMBL/GenBank/DDBJ whole genome shotgun (WGS) entry which is preliminary data.</text>
</comment>
<evidence type="ECO:0000313" key="1">
    <source>
        <dbReference type="EMBL" id="HIS46678.1"/>
    </source>
</evidence>
<evidence type="ECO:0000313" key="2">
    <source>
        <dbReference type="Proteomes" id="UP000823927"/>
    </source>
</evidence>
<dbReference type="Proteomes" id="UP000823927">
    <property type="component" value="Unassembled WGS sequence"/>
</dbReference>
<sequence length="327" mass="36911">MANIKTGITLFSLGTLFVNGDLNFEDCVREAANMGAQGYEIVAAESIPSYPYVSDDFLALVEKCKDKYGIAPICYAAQMDRGMLKDRDLTEDEMVARAINDVMSANKLGCTVMREQYLLPPKGLERLAPYAEAFNVKVGIEIHNPESPITPVMLEYLNVIEKTGSKYIGFIPDFGCFATGPNKPIWDRALSKGATVEQLERCAQLKYDQVPRDEALKMMEKECEKTPALSDAINSFYGFVQFKKDIRKELDGLIRMMPYCFEMHGKFHYVDEKLHEPAIPYEEILPVIQSTDFDGYIMTEYEDEGGYDAVLQCTRHIAMMKKILGAQ</sequence>
<reference evidence="1" key="1">
    <citation type="submission" date="2020-10" db="EMBL/GenBank/DDBJ databases">
        <authorList>
            <person name="Gilroy R."/>
        </authorList>
    </citation>
    <scope>NUCLEOTIDE SEQUENCE</scope>
    <source>
        <strain evidence="1">CHK178-757</strain>
    </source>
</reference>
<dbReference type="AlphaFoldDB" id="A0A9D1JQ07"/>
<dbReference type="SUPFAM" id="SSF51658">
    <property type="entry name" value="Xylose isomerase-like"/>
    <property type="match status" value="1"/>
</dbReference>
<dbReference type="Gene3D" id="3.20.20.150">
    <property type="entry name" value="Divalent-metal-dependent TIM barrel enzymes"/>
    <property type="match status" value="1"/>
</dbReference>
<name>A0A9D1JQ07_9FIRM</name>